<organism evidence="5">
    <name type="scientific">viral metagenome</name>
    <dbReference type="NCBI Taxonomy" id="1070528"/>
    <lineage>
        <taxon>unclassified sequences</taxon>
        <taxon>metagenomes</taxon>
        <taxon>organismal metagenomes</taxon>
    </lineage>
</organism>
<protein>
    <submittedName>
        <fullName evidence="5">Putative DNA repair and recombination protein</fullName>
    </submittedName>
</protein>
<feature type="domain" description="RecA family profile 1" evidence="3">
    <location>
        <begin position="1"/>
        <end position="126"/>
    </location>
</feature>
<dbReference type="PROSITE" id="PS50162">
    <property type="entry name" value="RECA_2"/>
    <property type="match status" value="1"/>
</dbReference>
<dbReference type="PANTHER" id="PTHR22942:SF30">
    <property type="entry name" value="MEIOTIC RECOMBINATION PROTEIN DMC1_LIM15 HOMOLOG"/>
    <property type="match status" value="1"/>
</dbReference>
<dbReference type="EMBL" id="MT143683">
    <property type="protein sequence ID" value="QJB00146.1"/>
    <property type="molecule type" value="Genomic_DNA"/>
</dbReference>
<dbReference type="GO" id="GO:0005524">
    <property type="term" value="F:ATP binding"/>
    <property type="evidence" value="ECO:0007669"/>
    <property type="project" value="UniProtKB-KW"/>
</dbReference>
<dbReference type="PANTHER" id="PTHR22942">
    <property type="entry name" value="RECA/RAD51/RADA DNA STRAND-PAIRING FAMILY MEMBER"/>
    <property type="match status" value="1"/>
</dbReference>
<dbReference type="InterPro" id="IPR020588">
    <property type="entry name" value="RecA_ATP-bd"/>
</dbReference>
<dbReference type="Pfam" id="PF08423">
    <property type="entry name" value="Rad51"/>
    <property type="match status" value="1"/>
</dbReference>
<name>A0A6M3M4I0_9ZZZZ</name>
<dbReference type="InterPro" id="IPR027417">
    <property type="entry name" value="P-loop_NTPase"/>
</dbReference>
<dbReference type="SUPFAM" id="SSF52540">
    <property type="entry name" value="P-loop containing nucleoside triphosphate hydrolases"/>
    <property type="match status" value="1"/>
</dbReference>
<proteinExistence type="predicted"/>
<evidence type="ECO:0000256" key="1">
    <source>
        <dbReference type="ARBA" id="ARBA00022741"/>
    </source>
</evidence>
<dbReference type="Gene3D" id="3.40.50.300">
    <property type="entry name" value="P-loop containing nucleotide triphosphate hydrolases"/>
    <property type="match status" value="1"/>
</dbReference>
<reference evidence="5" key="1">
    <citation type="submission" date="2020-03" db="EMBL/GenBank/DDBJ databases">
        <title>The deep terrestrial virosphere.</title>
        <authorList>
            <person name="Holmfeldt K."/>
            <person name="Nilsson E."/>
            <person name="Simone D."/>
            <person name="Lopez-Fernandez M."/>
            <person name="Wu X."/>
            <person name="de Brujin I."/>
            <person name="Lundin D."/>
            <person name="Andersson A."/>
            <person name="Bertilsson S."/>
            <person name="Dopson M."/>
        </authorList>
    </citation>
    <scope>NUCLEOTIDE SEQUENCE</scope>
    <source>
        <strain evidence="5">MM171A00678</strain>
    </source>
</reference>
<dbReference type="GO" id="GO:0006281">
    <property type="term" value="P:DNA repair"/>
    <property type="evidence" value="ECO:0007669"/>
    <property type="project" value="InterPro"/>
</dbReference>
<evidence type="ECO:0000313" key="5">
    <source>
        <dbReference type="EMBL" id="QJB00146.1"/>
    </source>
</evidence>
<evidence type="ECO:0000256" key="2">
    <source>
        <dbReference type="ARBA" id="ARBA00022840"/>
    </source>
</evidence>
<dbReference type="GO" id="GO:0140664">
    <property type="term" value="F:ATP-dependent DNA damage sensor activity"/>
    <property type="evidence" value="ECO:0007669"/>
    <property type="project" value="InterPro"/>
</dbReference>
<dbReference type="InterPro" id="IPR013632">
    <property type="entry name" value="Rad51_C"/>
</dbReference>
<keyword evidence="1" id="KW-0547">Nucleotide-binding</keyword>
<dbReference type="AlphaFoldDB" id="A0A6M3M4I0"/>
<feature type="domain" description="RecA family profile 2" evidence="4">
    <location>
        <begin position="132"/>
        <end position="193"/>
    </location>
</feature>
<evidence type="ECO:0000259" key="4">
    <source>
        <dbReference type="PROSITE" id="PS50163"/>
    </source>
</evidence>
<dbReference type="PROSITE" id="PS50163">
    <property type="entry name" value="RECA_3"/>
    <property type="match status" value="1"/>
</dbReference>
<dbReference type="GO" id="GO:0003677">
    <property type="term" value="F:DNA binding"/>
    <property type="evidence" value="ECO:0007669"/>
    <property type="project" value="InterPro"/>
</dbReference>
<gene>
    <name evidence="5" type="ORF">MM171A00678_0005</name>
</gene>
<sequence length="194" mass="21372">MQLPEAKGGLDGGCLYLDTEHVFRPERVMQIAGYLGMDPHEALQGIVFAEAYSSDHQVILLEAADEIIKEHNIRLIVVDSLTGHWRSDYIGRENLAPRQQNLNVHMHKLMKLARGFNAVVAVTNQVLSTPDLYSGSTPSAIGGHIVGHISHSRTYLRKGKNNLRIAKIVASPFLPIGEAPFSITDRGIEGDEDL</sequence>
<dbReference type="InterPro" id="IPR020587">
    <property type="entry name" value="RecA_monomer-monomer_interface"/>
</dbReference>
<keyword evidence="2" id="KW-0067">ATP-binding</keyword>
<evidence type="ECO:0000259" key="3">
    <source>
        <dbReference type="PROSITE" id="PS50162"/>
    </source>
</evidence>
<accession>A0A6M3M4I0</accession>